<dbReference type="AlphaFoldDB" id="A0A501XMG8"/>
<evidence type="ECO:0000256" key="3">
    <source>
        <dbReference type="ARBA" id="ARBA00013253"/>
    </source>
</evidence>
<dbReference type="PROSITE" id="PS00794">
    <property type="entry name" value="HPPK"/>
    <property type="match status" value="1"/>
</dbReference>
<evidence type="ECO:0000256" key="9">
    <source>
        <dbReference type="ARBA" id="ARBA00022909"/>
    </source>
</evidence>
<evidence type="ECO:0000256" key="10">
    <source>
        <dbReference type="ARBA" id="ARBA00029409"/>
    </source>
</evidence>
<dbReference type="PANTHER" id="PTHR43071:SF1">
    <property type="entry name" value="2-AMINO-4-HYDROXY-6-HYDROXYMETHYLDIHYDROPTERIDINE PYROPHOSPHOKINASE"/>
    <property type="match status" value="1"/>
</dbReference>
<evidence type="ECO:0000259" key="13">
    <source>
        <dbReference type="PROSITE" id="PS00794"/>
    </source>
</evidence>
<evidence type="ECO:0000313" key="14">
    <source>
        <dbReference type="EMBL" id="TPE61848.1"/>
    </source>
</evidence>
<proteinExistence type="inferred from homology"/>
<dbReference type="NCBIfam" id="TIGR01498">
    <property type="entry name" value="folK"/>
    <property type="match status" value="1"/>
</dbReference>
<evidence type="ECO:0000256" key="7">
    <source>
        <dbReference type="ARBA" id="ARBA00022777"/>
    </source>
</evidence>
<dbReference type="EC" id="2.7.6.3" evidence="3"/>
<protein>
    <recommendedName>
        <fullName evidence="4">2-amino-4-hydroxy-6-hydroxymethyldihydropteridine pyrophosphokinase</fullName>
        <ecNumber evidence="3">2.7.6.3</ecNumber>
    </recommendedName>
    <alternativeName>
        <fullName evidence="11">6-hydroxymethyl-7,8-dihydropterin pyrophosphokinase</fullName>
    </alternativeName>
    <alternativeName>
        <fullName evidence="12">7,8-dihydro-6-hydroxymethylpterin-pyrophosphokinase</fullName>
    </alternativeName>
</protein>
<dbReference type="SUPFAM" id="SSF55083">
    <property type="entry name" value="6-hydroxymethyl-7,8-dihydropterin pyrophosphokinase, HPPK"/>
    <property type="match status" value="1"/>
</dbReference>
<name>A0A501XMG8_9SPHN</name>
<evidence type="ECO:0000256" key="5">
    <source>
        <dbReference type="ARBA" id="ARBA00022679"/>
    </source>
</evidence>
<dbReference type="EMBL" id="VFSU01000021">
    <property type="protein sequence ID" value="TPE61848.1"/>
    <property type="molecule type" value="Genomic_DNA"/>
</dbReference>
<keyword evidence="8" id="KW-0067">ATP-binding</keyword>
<keyword evidence="15" id="KW-1185">Reference proteome</keyword>
<dbReference type="UniPathway" id="UPA00077">
    <property type="reaction ID" value="UER00155"/>
</dbReference>
<dbReference type="GO" id="GO:0003848">
    <property type="term" value="F:2-amino-4-hydroxy-6-hydroxymethyldihydropteridine diphosphokinase activity"/>
    <property type="evidence" value="ECO:0007669"/>
    <property type="project" value="UniProtKB-EC"/>
</dbReference>
<keyword evidence="7 14" id="KW-0418">Kinase</keyword>
<dbReference type="GO" id="GO:0046656">
    <property type="term" value="P:folic acid biosynthetic process"/>
    <property type="evidence" value="ECO:0007669"/>
    <property type="project" value="UniProtKB-KW"/>
</dbReference>
<reference evidence="14 15" key="1">
    <citation type="submission" date="2019-06" db="EMBL/GenBank/DDBJ databases">
        <authorList>
            <person name="Lee I."/>
            <person name="Jang G.I."/>
            <person name="Hwang C.Y."/>
        </authorList>
    </citation>
    <scope>NUCLEOTIDE SEQUENCE [LARGE SCALE GENOMIC DNA]</scope>
    <source>
        <strain evidence="14 15">PAMC 28131</strain>
    </source>
</reference>
<evidence type="ECO:0000313" key="15">
    <source>
        <dbReference type="Proteomes" id="UP000319897"/>
    </source>
</evidence>
<gene>
    <name evidence="14" type="primary">folK</name>
    <name evidence="14" type="ORF">FJQ54_07535</name>
</gene>
<evidence type="ECO:0000256" key="11">
    <source>
        <dbReference type="ARBA" id="ARBA00029766"/>
    </source>
</evidence>
<dbReference type="OrthoDB" id="9808041at2"/>
<dbReference type="GO" id="GO:0016301">
    <property type="term" value="F:kinase activity"/>
    <property type="evidence" value="ECO:0007669"/>
    <property type="project" value="UniProtKB-KW"/>
</dbReference>
<dbReference type="Proteomes" id="UP000319897">
    <property type="component" value="Unassembled WGS sequence"/>
</dbReference>
<feature type="domain" description="7,8-dihydro-6-hydroxymethylpterin-pyrophosphokinase" evidence="13">
    <location>
        <begin position="107"/>
        <end position="118"/>
    </location>
</feature>
<evidence type="ECO:0000256" key="1">
    <source>
        <dbReference type="ARBA" id="ARBA00005051"/>
    </source>
</evidence>
<comment type="caution">
    <text evidence="14">The sequence shown here is derived from an EMBL/GenBank/DDBJ whole genome shotgun (WGS) entry which is preliminary data.</text>
</comment>
<comment type="function">
    <text evidence="10">Catalyzes the transfer of pyrophosphate from adenosine triphosphate (ATP) to 6-hydroxymethyl-7,8-dihydropterin, an enzymatic step in folate biosynthesis pathway.</text>
</comment>
<evidence type="ECO:0000256" key="4">
    <source>
        <dbReference type="ARBA" id="ARBA00016218"/>
    </source>
</evidence>
<organism evidence="14 15">
    <name type="scientific">Sandaracinobacter neustonicus</name>
    <dbReference type="NCBI Taxonomy" id="1715348"/>
    <lineage>
        <taxon>Bacteria</taxon>
        <taxon>Pseudomonadati</taxon>
        <taxon>Pseudomonadota</taxon>
        <taxon>Alphaproteobacteria</taxon>
        <taxon>Sphingomonadales</taxon>
        <taxon>Sphingosinicellaceae</taxon>
        <taxon>Sandaracinobacter</taxon>
    </lineage>
</organism>
<evidence type="ECO:0000256" key="12">
    <source>
        <dbReference type="ARBA" id="ARBA00033413"/>
    </source>
</evidence>
<accession>A0A501XMG8</accession>
<keyword evidence="5 14" id="KW-0808">Transferase</keyword>
<evidence type="ECO:0000256" key="6">
    <source>
        <dbReference type="ARBA" id="ARBA00022741"/>
    </source>
</evidence>
<evidence type="ECO:0000256" key="2">
    <source>
        <dbReference type="ARBA" id="ARBA00005810"/>
    </source>
</evidence>
<dbReference type="CDD" id="cd00483">
    <property type="entry name" value="HPPK"/>
    <property type="match status" value="1"/>
</dbReference>
<dbReference type="GO" id="GO:0046654">
    <property type="term" value="P:tetrahydrofolate biosynthetic process"/>
    <property type="evidence" value="ECO:0007669"/>
    <property type="project" value="UniProtKB-UniPathway"/>
</dbReference>
<comment type="pathway">
    <text evidence="1">Cofactor biosynthesis; tetrahydrofolate biosynthesis; 2-amino-4-hydroxy-6-hydroxymethyl-7,8-dihydropteridine diphosphate from 7,8-dihydroneopterin triphosphate: step 4/4.</text>
</comment>
<sequence length="177" mass="19672">MARQTPAPRSATGPVLIGPVLIGLGGNRCHGRHGPPRRVIAAALAALEADGVKLLSVSRIVETPPLGPSNRRFANAAAEIHWAGTPEALLTLLQSIERQFGRKRWRRWGARVLDLDLLAFGQLQLAKKRLKLPHPALPERLFVLHPLAEIAPNWRHPQLRLTVRQMTARLQKPRPFI</sequence>
<dbReference type="Gene3D" id="3.30.70.560">
    <property type="entry name" value="7,8-Dihydro-6-hydroxymethylpterin-pyrophosphokinase HPPK"/>
    <property type="match status" value="1"/>
</dbReference>
<dbReference type="Pfam" id="PF01288">
    <property type="entry name" value="HPPK"/>
    <property type="match status" value="1"/>
</dbReference>
<comment type="similarity">
    <text evidence="2">Belongs to the HPPK family.</text>
</comment>
<keyword evidence="6" id="KW-0547">Nucleotide-binding</keyword>
<evidence type="ECO:0000256" key="8">
    <source>
        <dbReference type="ARBA" id="ARBA00022840"/>
    </source>
</evidence>
<keyword evidence="9" id="KW-0289">Folate biosynthesis</keyword>
<dbReference type="InterPro" id="IPR035907">
    <property type="entry name" value="Hppk_sf"/>
</dbReference>
<dbReference type="PANTHER" id="PTHR43071">
    <property type="entry name" value="2-AMINO-4-HYDROXY-6-HYDROXYMETHYLDIHYDROPTERIDINE PYROPHOSPHOKINASE"/>
    <property type="match status" value="1"/>
</dbReference>
<dbReference type="InterPro" id="IPR000550">
    <property type="entry name" value="Hppk"/>
</dbReference>
<dbReference type="GO" id="GO:0005524">
    <property type="term" value="F:ATP binding"/>
    <property type="evidence" value="ECO:0007669"/>
    <property type="project" value="UniProtKB-KW"/>
</dbReference>